<sequence length="88" mass="9418">MGVRGHTFKGFKSISLAVLRSRPRAGIRTTPRCRGSQGAGIDVVTAGERRVFPDDDERRGWHPQNCGGAAGERRSGMARSGAAVIRAL</sequence>
<evidence type="ECO:0000256" key="1">
    <source>
        <dbReference type="SAM" id="MobiDB-lite"/>
    </source>
</evidence>
<protein>
    <submittedName>
        <fullName evidence="2">Uncharacterized protein</fullName>
    </submittedName>
</protein>
<name>A0A9Q1J001_SYNKA</name>
<reference evidence="2" key="1">
    <citation type="journal article" date="2023" name="Science">
        <title>Genome structures resolve the early diversification of teleost fishes.</title>
        <authorList>
            <person name="Parey E."/>
            <person name="Louis A."/>
            <person name="Montfort J."/>
            <person name="Bouchez O."/>
            <person name="Roques C."/>
            <person name="Iampietro C."/>
            <person name="Lluch J."/>
            <person name="Castinel A."/>
            <person name="Donnadieu C."/>
            <person name="Desvignes T."/>
            <person name="Floi Bucao C."/>
            <person name="Jouanno E."/>
            <person name="Wen M."/>
            <person name="Mejri S."/>
            <person name="Dirks R."/>
            <person name="Jansen H."/>
            <person name="Henkel C."/>
            <person name="Chen W.J."/>
            <person name="Zahm M."/>
            <person name="Cabau C."/>
            <person name="Klopp C."/>
            <person name="Thompson A.W."/>
            <person name="Robinson-Rechavi M."/>
            <person name="Braasch I."/>
            <person name="Lecointre G."/>
            <person name="Bobe J."/>
            <person name="Postlethwait J.H."/>
            <person name="Berthelot C."/>
            <person name="Roest Crollius H."/>
            <person name="Guiguen Y."/>
        </authorList>
    </citation>
    <scope>NUCLEOTIDE SEQUENCE</scope>
    <source>
        <strain evidence="2">WJC10195</strain>
    </source>
</reference>
<dbReference type="EMBL" id="JAINUF010000005">
    <property type="protein sequence ID" value="KAJ8359687.1"/>
    <property type="molecule type" value="Genomic_DNA"/>
</dbReference>
<evidence type="ECO:0000313" key="3">
    <source>
        <dbReference type="Proteomes" id="UP001152622"/>
    </source>
</evidence>
<keyword evidence="3" id="KW-1185">Reference proteome</keyword>
<evidence type="ECO:0000313" key="2">
    <source>
        <dbReference type="EMBL" id="KAJ8359687.1"/>
    </source>
</evidence>
<comment type="caution">
    <text evidence="2">The sequence shown here is derived from an EMBL/GenBank/DDBJ whole genome shotgun (WGS) entry which is preliminary data.</text>
</comment>
<organism evidence="2 3">
    <name type="scientific">Synaphobranchus kaupii</name>
    <name type="common">Kaup's arrowtooth eel</name>
    <dbReference type="NCBI Taxonomy" id="118154"/>
    <lineage>
        <taxon>Eukaryota</taxon>
        <taxon>Metazoa</taxon>
        <taxon>Chordata</taxon>
        <taxon>Craniata</taxon>
        <taxon>Vertebrata</taxon>
        <taxon>Euteleostomi</taxon>
        <taxon>Actinopterygii</taxon>
        <taxon>Neopterygii</taxon>
        <taxon>Teleostei</taxon>
        <taxon>Anguilliformes</taxon>
        <taxon>Synaphobranchidae</taxon>
        <taxon>Synaphobranchus</taxon>
    </lineage>
</organism>
<feature type="region of interest" description="Disordered" evidence="1">
    <location>
        <begin position="53"/>
        <end position="88"/>
    </location>
</feature>
<dbReference type="AlphaFoldDB" id="A0A9Q1J001"/>
<accession>A0A9Q1J001</accession>
<proteinExistence type="predicted"/>
<dbReference type="Proteomes" id="UP001152622">
    <property type="component" value="Chromosome 5"/>
</dbReference>
<gene>
    <name evidence="2" type="ORF">SKAU_G00162120</name>
</gene>